<dbReference type="Proteomes" id="UP001642484">
    <property type="component" value="Unassembled WGS sequence"/>
</dbReference>
<comment type="caution">
    <text evidence="2">The sequence shown here is derived from an EMBL/GenBank/DDBJ whole genome shotgun (WGS) entry which is preliminary data.</text>
</comment>
<evidence type="ECO:0000259" key="1">
    <source>
        <dbReference type="SMART" id="SM00875"/>
    </source>
</evidence>
<feature type="domain" description="BACK" evidence="1">
    <location>
        <begin position="86"/>
        <end position="184"/>
    </location>
</feature>
<sequence length="235" mass="25563">MLCGDFHESQMVQTGGAVNIDASGGAVAAFLDYIYGKETCIETLETTDDQVELLKLASSYGLPNLAARLASEWQASLDSASALKLLPHIWTHSEFSDLADSCEQQILDDFALCVESADFLNLTAGQLGRILQRNELHVAREETVLQGVFKWVGASKAERTCHLELLLQNIDFPSMSVANLKHLSRFAQSAGAAGPGLSMDVNGALRLHRKRQADGSSEKPAKKTLFEALVPGFRR</sequence>
<dbReference type="Pfam" id="PF07707">
    <property type="entry name" value="BACK"/>
    <property type="match status" value="1"/>
</dbReference>
<gene>
    <name evidence="2" type="ORF">CCMP2556_LOCUS40970</name>
</gene>
<accession>A0ABP0Q7G5</accession>
<dbReference type="InterPro" id="IPR051481">
    <property type="entry name" value="BTB-POZ/Galectin-3-binding"/>
</dbReference>
<dbReference type="EMBL" id="CAXAMN010024140">
    <property type="protein sequence ID" value="CAK9084166.1"/>
    <property type="molecule type" value="Genomic_DNA"/>
</dbReference>
<dbReference type="PANTHER" id="PTHR24410">
    <property type="entry name" value="HL07962P-RELATED"/>
    <property type="match status" value="1"/>
</dbReference>
<dbReference type="InterPro" id="IPR011705">
    <property type="entry name" value="BACK"/>
</dbReference>
<dbReference type="SMART" id="SM00875">
    <property type="entry name" value="BACK"/>
    <property type="match status" value="1"/>
</dbReference>
<proteinExistence type="predicted"/>
<dbReference type="InterPro" id="IPR011333">
    <property type="entry name" value="SKP1/BTB/POZ_sf"/>
</dbReference>
<name>A0ABP0Q7G5_9DINO</name>
<reference evidence="2 3" key="1">
    <citation type="submission" date="2024-02" db="EMBL/GenBank/DDBJ databases">
        <authorList>
            <person name="Chen Y."/>
            <person name="Shah S."/>
            <person name="Dougan E. K."/>
            <person name="Thang M."/>
            <person name="Chan C."/>
        </authorList>
    </citation>
    <scope>NUCLEOTIDE SEQUENCE [LARGE SCALE GENOMIC DNA]</scope>
</reference>
<keyword evidence="3" id="KW-1185">Reference proteome</keyword>
<dbReference type="Gene3D" id="1.25.40.420">
    <property type="match status" value="1"/>
</dbReference>
<evidence type="ECO:0000313" key="2">
    <source>
        <dbReference type="EMBL" id="CAK9084166.1"/>
    </source>
</evidence>
<organism evidence="2 3">
    <name type="scientific">Durusdinium trenchii</name>
    <dbReference type="NCBI Taxonomy" id="1381693"/>
    <lineage>
        <taxon>Eukaryota</taxon>
        <taxon>Sar</taxon>
        <taxon>Alveolata</taxon>
        <taxon>Dinophyceae</taxon>
        <taxon>Suessiales</taxon>
        <taxon>Symbiodiniaceae</taxon>
        <taxon>Durusdinium</taxon>
    </lineage>
</organism>
<evidence type="ECO:0000313" key="3">
    <source>
        <dbReference type="Proteomes" id="UP001642484"/>
    </source>
</evidence>
<protein>
    <recommendedName>
        <fullName evidence="1">BACK domain-containing protein</fullName>
    </recommendedName>
</protein>
<dbReference type="PANTHER" id="PTHR24410:SF23">
    <property type="entry name" value="BTB DOMAIN-CONTAINING PROTEIN-RELATED"/>
    <property type="match status" value="1"/>
</dbReference>
<dbReference type="Gene3D" id="3.30.710.10">
    <property type="entry name" value="Potassium Channel Kv1.1, Chain A"/>
    <property type="match status" value="1"/>
</dbReference>